<proteinExistence type="predicted"/>
<dbReference type="Proteomes" id="UP000887565">
    <property type="component" value="Unplaced"/>
</dbReference>
<accession>A0A915L6V8</accession>
<reference evidence="2" key="1">
    <citation type="submission" date="2022-11" db="UniProtKB">
        <authorList>
            <consortium name="WormBaseParasite"/>
        </authorList>
    </citation>
    <scope>IDENTIFICATION</scope>
</reference>
<evidence type="ECO:0000313" key="1">
    <source>
        <dbReference type="Proteomes" id="UP000887565"/>
    </source>
</evidence>
<dbReference type="AlphaFoldDB" id="A0A915L6V8"/>
<name>A0A915L6V8_ROMCU</name>
<dbReference type="WBParaSite" id="nRc.2.0.1.t46537-RA">
    <property type="protein sequence ID" value="nRc.2.0.1.t46537-RA"/>
    <property type="gene ID" value="nRc.2.0.1.g46537"/>
</dbReference>
<organism evidence="1 2">
    <name type="scientific">Romanomermis culicivorax</name>
    <name type="common">Nematode worm</name>
    <dbReference type="NCBI Taxonomy" id="13658"/>
    <lineage>
        <taxon>Eukaryota</taxon>
        <taxon>Metazoa</taxon>
        <taxon>Ecdysozoa</taxon>
        <taxon>Nematoda</taxon>
        <taxon>Enoplea</taxon>
        <taxon>Dorylaimia</taxon>
        <taxon>Mermithida</taxon>
        <taxon>Mermithoidea</taxon>
        <taxon>Mermithidae</taxon>
        <taxon>Romanomermis</taxon>
    </lineage>
</organism>
<evidence type="ECO:0000313" key="2">
    <source>
        <dbReference type="WBParaSite" id="nRc.2.0.1.t46537-RA"/>
    </source>
</evidence>
<sequence length="88" mass="9566">MPVSCWCFCIFPSFKSLVKLEAKKAAAMPSACISINSFLHENAITAQDGFLSNYNSAIGTSVESRLMAQDGFLSDYNSAIGTSMESRR</sequence>
<protein>
    <submittedName>
        <fullName evidence="2">Uncharacterized protein</fullName>
    </submittedName>
</protein>
<keyword evidence="1" id="KW-1185">Reference proteome</keyword>